<organism evidence="8 9">
    <name type="scientific">Wenzhouxiangella limi</name>
    <dbReference type="NCBI Taxonomy" id="2707351"/>
    <lineage>
        <taxon>Bacteria</taxon>
        <taxon>Pseudomonadati</taxon>
        <taxon>Pseudomonadota</taxon>
        <taxon>Gammaproteobacteria</taxon>
        <taxon>Chromatiales</taxon>
        <taxon>Wenzhouxiangellaceae</taxon>
        <taxon>Wenzhouxiangella</taxon>
    </lineage>
</organism>
<dbReference type="Gene3D" id="1.10.150.130">
    <property type="match status" value="1"/>
</dbReference>
<dbReference type="CDD" id="cd00801">
    <property type="entry name" value="INT_P4_C"/>
    <property type="match status" value="1"/>
</dbReference>
<dbReference type="Gene3D" id="3.30.160.390">
    <property type="entry name" value="Integrase, DNA-binding domain"/>
    <property type="match status" value="1"/>
</dbReference>
<dbReference type="InterPro" id="IPR050808">
    <property type="entry name" value="Phage_Integrase"/>
</dbReference>
<evidence type="ECO:0000256" key="1">
    <source>
        <dbReference type="ARBA" id="ARBA00008857"/>
    </source>
</evidence>
<dbReference type="InterPro" id="IPR010998">
    <property type="entry name" value="Integrase_recombinase_N"/>
</dbReference>
<gene>
    <name evidence="8" type="ORF">G3I74_14735</name>
</gene>
<dbReference type="Pfam" id="PF00589">
    <property type="entry name" value="Phage_integrase"/>
    <property type="match status" value="1"/>
</dbReference>
<dbReference type="InterPro" id="IPR011010">
    <property type="entry name" value="DNA_brk_join_enz"/>
</dbReference>
<dbReference type="EMBL" id="JAAGSC010000044">
    <property type="protein sequence ID" value="NDY96985.1"/>
    <property type="molecule type" value="Genomic_DNA"/>
</dbReference>
<keyword evidence="2" id="KW-0229">DNA integration</keyword>
<dbReference type="InterPro" id="IPR044068">
    <property type="entry name" value="CB"/>
</dbReference>
<dbReference type="AlphaFoldDB" id="A0A845VAR1"/>
<dbReference type="Gene3D" id="1.10.443.10">
    <property type="entry name" value="Intergrase catalytic core"/>
    <property type="match status" value="1"/>
</dbReference>
<accession>A0A845VAR1</accession>
<protein>
    <submittedName>
        <fullName evidence="8">Integrase arm-type DNA-binding domain-containing protein</fullName>
    </submittedName>
</protein>
<dbReference type="InterPro" id="IPR025166">
    <property type="entry name" value="Integrase_DNA_bind_dom"/>
</dbReference>
<reference evidence="8 9" key="1">
    <citation type="submission" date="2020-02" db="EMBL/GenBank/DDBJ databases">
        <authorList>
            <person name="Zhang X.-Y."/>
        </authorList>
    </citation>
    <scope>NUCLEOTIDE SEQUENCE [LARGE SCALE GENOMIC DNA]</scope>
    <source>
        <strain evidence="8 9">C33</strain>
    </source>
</reference>
<comment type="similarity">
    <text evidence="1">Belongs to the 'phage' integrase family.</text>
</comment>
<dbReference type="PANTHER" id="PTHR30629">
    <property type="entry name" value="PROPHAGE INTEGRASE"/>
    <property type="match status" value="1"/>
</dbReference>
<proteinExistence type="inferred from homology"/>
<dbReference type="Pfam" id="PF22022">
    <property type="entry name" value="Phage_int_M"/>
    <property type="match status" value="1"/>
</dbReference>
<dbReference type="Proteomes" id="UP000484885">
    <property type="component" value="Unassembled WGS sequence"/>
</dbReference>
<evidence type="ECO:0000313" key="9">
    <source>
        <dbReference type="Proteomes" id="UP000484885"/>
    </source>
</evidence>
<dbReference type="GO" id="GO:0003677">
    <property type="term" value="F:DNA binding"/>
    <property type="evidence" value="ECO:0007669"/>
    <property type="project" value="UniProtKB-UniRule"/>
</dbReference>
<dbReference type="GO" id="GO:0006310">
    <property type="term" value="P:DNA recombination"/>
    <property type="evidence" value="ECO:0007669"/>
    <property type="project" value="UniProtKB-KW"/>
</dbReference>
<evidence type="ECO:0000256" key="4">
    <source>
        <dbReference type="ARBA" id="ARBA00023172"/>
    </source>
</evidence>
<feature type="domain" description="Core-binding (CB)" evidence="7">
    <location>
        <begin position="104"/>
        <end position="185"/>
    </location>
</feature>
<evidence type="ECO:0000313" key="8">
    <source>
        <dbReference type="EMBL" id="NDY96985.1"/>
    </source>
</evidence>
<dbReference type="GO" id="GO:0015074">
    <property type="term" value="P:DNA integration"/>
    <property type="evidence" value="ECO:0007669"/>
    <property type="project" value="UniProtKB-KW"/>
</dbReference>
<dbReference type="InterPro" id="IPR053876">
    <property type="entry name" value="Phage_int_M"/>
</dbReference>
<dbReference type="SUPFAM" id="SSF56349">
    <property type="entry name" value="DNA breaking-rejoining enzymes"/>
    <property type="match status" value="1"/>
</dbReference>
<evidence type="ECO:0000259" key="7">
    <source>
        <dbReference type="PROSITE" id="PS51900"/>
    </source>
</evidence>
<evidence type="ECO:0000259" key="6">
    <source>
        <dbReference type="PROSITE" id="PS51898"/>
    </source>
</evidence>
<keyword evidence="9" id="KW-1185">Reference proteome</keyword>
<dbReference type="Pfam" id="PF13356">
    <property type="entry name" value="Arm-DNA-bind_3"/>
    <property type="match status" value="1"/>
</dbReference>
<evidence type="ECO:0000256" key="5">
    <source>
        <dbReference type="PROSITE-ProRule" id="PRU01248"/>
    </source>
</evidence>
<dbReference type="InterPro" id="IPR002104">
    <property type="entry name" value="Integrase_catalytic"/>
</dbReference>
<keyword evidence="4" id="KW-0233">DNA recombination</keyword>
<dbReference type="InterPro" id="IPR038488">
    <property type="entry name" value="Integrase_DNA-bd_sf"/>
</dbReference>
<name>A0A845VAR1_9GAMM</name>
<dbReference type="PANTHER" id="PTHR30629:SF2">
    <property type="entry name" value="PROPHAGE INTEGRASE INTS-RELATED"/>
    <property type="match status" value="1"/>
</dbReference>
<dbReference type="PROSITE" id="PS51898">
    <property type="entry name" value="TYR_RECOMBINASE"/>
    <property type="match status" value="1"/>
</dbReference>
<dbReference type="PROSITE" id="PS51900">
    <property type="entry name" value="CB"/>
    <property type="match status" value="1"/>
</dbReference>
<evidence type="ECO:0000256" key="3">
    <source>
        <dbReference type="ARBA" id="ARBA00023125"/>
    </source>
</evidence>
<feature type="domain" description="Tyr recombinase" evidence="6">
    <location>
        <begin position="205"/>
        <end position="385"/>
    </location>
</feature>
<dbReference type="RefSeq" id="WP_164212361.1">
    <property type="nucleotide sequence ID" value="NZ_JAAGSC010000044.1"/>
</dbReference>
<sequence>MPKKAEELNALAVKRLTRPGSHAVGNPAGLHLYVKPTGARSWVLRYHLDGMRRHLGLGGYPDVPLADARQAAREARALVRQGVDPIEHAQAQRDARQAARAKRLTFADAADRLLRQKVKEFRNPKHAAQWRSTLETYAHPVIGDLPVDKIELVHIVELLNPIWTSKTETATRVRGRVESVLNWATVSGYRSGQNPAAWKGNLDAILPKPTKLKAVEHFAAVPIDDAPGMFAQIRKRKGVAAKAVEFLMLTAARSGEVRGAEWSEIDLQARTWTVPASRMKAEQEHTVPLCDAALALLDDLPARRGLVFPSPRGKVLSSTALTKVLRVCGRDETIHGLRSTFRDWASERTNYAHEVCEQALAHTIPSATEKAYRRGSLLAKRARLMADWHRFLFSSPAAGEVVKLERFA</sequence>
<evidence type="ECO:0000256" key="2">
    <source>
        <dbReference type="ARBA" id="ARBA00022908"/>
    </source>
</evidence>
<keyword evidence="3 5" id="KW-0238">DNA-binding</keyword>
<dbReference type="InterPro" id="IPR013762">
    <property type="entry name" value="Integrase-like_cat_sf"/>
</dbReference>
<comment type="caution">
    <text evidence="8">The sequence shown here is derived from an EMBL/GenBank/DDBJ whole genome shotgun (WGS) entry which is preliminary data.</text>
</comment>